<evidence type="ECO:0000259" key="3">
    <source>
        <dbReference type="PROSITE" id="PS51819"/>
    </source>
</evidence>
<dbReference type="Pfam" id="PF14696">
    <property type="entry name" value="Glyoxalase_5"/>
    <property type="match status" value="1"/>
</dbReference>
<feature type="binding site" evidence="2">
    <location>
        <position position="165"/>
    </location>
    <ligand>
        <name>a divalent metal cation</name>
        <dbReference type="ChEBI" id="CHEBI:60240"/>
        <note>catalytic</note>
    </ligand>
</feature>
<feature type="binding site" evidence="2">
    <location>
        <position position="192"/>
    </location>
    <ligand>
        <name>a divalent metal cation</name>
        <dbReference type="ChEBI" id="CHEBI:60240"/>
        <note>catalytic</note>
    </ligand>
</feature>
<dbReference type="Pfam" id="PF01261">
    <property type="entry name" value="AP_endonuc_2"/>
    <property type="match status" value="1"/>
</dbReference>
<feature type="binding site" evidence="2">
    <location>
        <position position="450"/>
    </location>
    <ligand>
        <name>Mg(2+)</name>
        <dbReference type="ChEBI" id="CHEBI:18420"/>
    </ligand>
</feature>
<dbReference type="InterPro" id="IPR036237">
    <property type="entry name" value="Xyl_isomerase-like_sf"/>
</dbReference>
<name>A0ABU8XUK8_9PROT</name>
<dbReference type="InterPro" id="IPR043700">
    <property type="entry name" value="DSD"/>
</dbReference>
<dbReference type="InterPro" id="IPR013022">
    <property type="entry name" value="Xyl_isomerase-like_TIM-brl"/>
</dbReference>
<feature type="binding site" evidence="2">
    <location>
        <position position="528"/>
    </location>
    <ligand>
        <name>Mg(2+)</name>
        <dbReference type="ChEBI" id="CHEBI:18420"/>
    </ligand>
</feature>
<keyword evidence="5" id="KW-1185">Reference proteome</keyword>
<organism evidence="4 5">
    <name type="scientific">Benzoatithermus flavus</name>
    <dbReference type="NCBI Taxonomy" id="3108223"/>
    <lineage>
        <taxon>Bacteria</taxon>
        <taxon>Pseudomonadati</taxon>
        <taxon>Pseudomonadota</taxon>
        <taxon>Alphaproteobacteria</taxon>
        <taxon>Geminicoccales</taxon>
        <taxon>Geminicoccaceae</taxon>
        <taxon>Benzoatithermus</taxon>
    </lineage>
</organism>
<evidence type="ECO:0000313" key="4">
    <source>
        <dbReference type="EMBL" id="MEK0084616.1"/>
    </source>
</evidence>
<feature type="binding site" evidence="2">
    <location>
        <position position="240"/>
    </location>
    <ligand>
        <name>a divalent metal cation</name>
        <dbReference type="ChEBI" id="CHEBI:60240"/>
        <note>catalytic</note>
    </ligand>
</feature>
<evidence type="ECO:0000256" key="2">
    <source>
        <dbReference type="HAMAP-Rule" id="MF_02238"/>
    </source>
</evidence>
<dbReference type="SUPFAM" id="SSF51658">
    <property type="entry name" value="Xylose isomerase-like"/>
    <property type="match status" value="1"/>
</dbReference>
<dbReference type="PANTHER" id="PTHR12110">
    <property type="entry name" value="HYDROXYPYRUVATE ISOMERASE"/>
    <property type="match status" value="1"/>
</dbReference>
<feature type="binding site" evidence="2">
    <location>
        <position position="606"/>
    </location>
    <ligand>
        <name>Mg(2+)</name>
        <dbReference type="ChEBI" id="CHEBI:18420"/>
    </ligand>
</feature>
<protein>
    <recommendedName>
        <fullName evidence="2">3-dehydroshikimate dehydratase</fullName>
        <shortName evidence="2">DSD</shortName>
        <ecNumber evidence="2">4.2.1.118</ecNumber>
    </recommendedName>
</protein>
<dbReference type="HAMAP" id="MF_02238">
    <property type="entry name" value="DSD"/>
    <property type="match status" value="1"/>
</dbReference>
<dbReference type="PANTHER" id="PTHR12110:SF21">
    <property type="entry name" value="XYLOSE ISOMERASE-LIKE TIM BARREL DOMAIN-CONTAINING PROTEIN"/>
    <property type="match status" value="1"/>
</dbReference>
<dbReference type="Proteomes" id="UP001375743">
    <property type="component" value="Unassembled WGS sequence"/>
</dbReference>
<dbReference type="Pfam" id="PF00903">
    <property type="entry name" value="Glyoxalase"/>
    <property type="match status" value="1"/>
</dbReference>
<keyword evidence="1 2" id="KW-0479">Metal-binding</keyword>
<sequence>MLHAIATVSLSGTLPEKLEAAASARFDGVEIFEADLLYFGGSPEDVRQLAADLGLEIMLFQPFRDFEAVPRDRLQRNLDRAEHKFDLMEELGVRTLLLCSNVAPDTIQDDAVAIEDLARLAERAARRGIKIGYEALAWGRHVRTWKHAWRIVDTVAQPNLGLILDSFHTLALGDDTREIATMVPGDRIVFVQIADAPRLEMDVLSWSRHFRCFPGQGEFDVAGFLAPVLAAGYGGPLSLEVFNDDFRAAPARQTAVDAMRSLLYLEERTRERLAPPASDKVAFSTPPVDLFAAPPPSPSMSFGFVEFAVDEAAMARLAAWLERLGFAAAGRHRSKNVTLFRQGGVNLALNAEGESFAQAYFLVHGPSACAVGLEVENASQVLNRARLYRCQPYEGRIGPNEFLIPAVRAPDGSLVYLVDRSQIAPVLYEREFALASGGGANPAGLSRIDHISLAVPDGQFDSWVLFFKAVLGFEAESVFDLPDPYGLVRSRAVRSPDGSVRFPLNISQSRNTATARSVSAYSGAGVQHIALATADIFAAAAELKRRGAAVLRIPANYYDDLAAKFGLEQEFVDRLAAANILYDRDAGGGEFFQLYTEPFEDRFAFELVERRHGYDGFGAANAPVRLAAQAQMQAGSRFRTLAALT</sequence>
<dbReference type="SUPFAM" id="SSF54593">
    <property type="entry name" value="Glyoxalase/Bleomycin resistance protein/Dihydroxybiphenyl dioxygenase"/>
    <property type="match status" value="1"/>
</dbReference>
<dbReference type="EC" id="4.2.1.118" evidence="2"/>
<evidence type="ECO:0000256" key="1">
    <source>
        <dbReference type="ARBA" id="ARBA00022723"/>
    </source>
</evidence>
<feature type="domain" description="VOC" evidence="3">
    <location>
        <begin position="301"/>
        <end position="420"/>
    </location>
</feature>
<comment type="pathway">
    <text evidence="2">Aromatic compound metabolism; 3,4-dihydroxybenzoate biosynthesis.</text>
</comment>
<dbReference type="CDD" id="cd08342">
    <property type="entry name" value="HPPD_N_like"/>
    <property type="match status" value="1"/>
</dbReference>
<comment type="cofactor">
    <cofactor evidence="2">
        <name>a divalent metal cation</name>
        <dbReference type="ChEBI" id="CHEBI:60240"/>
    </cofactor>
</comment>
<dbReference type="EMBL" id="JBBLZC010000016">
    <property type="protein sequence ID" value="MEK0084616.1"/>
    <property type="molecule type" value="Genomic_DNA"/>
</dbReference>
<dbReference type="RefSeq" id="WP_418160465.1">
    <property type="nucleotide sequence ID" value="NZ_JBBLZC010000016.1"/>
</dbReference>
<evidence type="ECO:0000313" key="5">
    <source>
        <dbReference type="Proteomes" id="UP001375743"/>
    </source>
</evidence>
<dbReference type="InterPro" id="IPR050312">
    <property type="entry name" value="IolE/XylAMocC-like"/>
</dbReference>
<dbReference type="Gene3D" id="3.10.180.10">
    <property type="entry name" value="2,3-Dihydroxybiphenyl 1,2-Dioxygenase, domain 1"/>
    <property type="match status" value="2"/>
</dbReference>
<reference evidence="4 5" key="1">
    <citation type="submission" date="2024-01" db="EMBL/GenBank/DDBJ databases">
        <title>Multi-omics insights into the function and evolution of sodium benzoate biodegradation pathways in Benzoatithermus flavus gen. nov., sp. nov. from hot spring.</title>
        <authorList>
            <person name="Hu C.-J."/>
            <person name="Li W.-J."/>
        </authorList>
    </citation>
    <scope>NUCLEOTIDE SEQUENCE [LARGE SCALE GENOMIC DNA]</scope>
    <source>
        <strain evidence="4 5">SYSU G07066</strain>
    </source>
</reference>
<dbReference type="PROSITE" id="PS51819">
    <property type="entry name" value="VOC"/>
    <property type="match status" value="2"/>
</dbReference>
<dbReference type="Gene3D" id="3.20.20.150">
    <property type="entry name" value="Divalent-metal-dependent TIM barrel enzymes"/>
    <property type="match status" value="1"/>
</dbReference>
<accession>A0ABU8XUK8</accession>
<comment type="function">
    <text evidence="2">Catalyzes the conversion of 3-dehydroshikimate to protocatechuate (3,4-dihydroxybenzoate), a common intermediate of quinate and shikimate degradation pathways.</text>
</comment>
<dbReference type="InterPro" id="IPR041736">
    <property type="entry name" value="4OHPhenylPyrv_dOase_N"/>
</dbReference>
<gene>
    <name evidence="4" type="ORF">U1T56_15785</name>
</gene>
<feature type="binding site" evidence="2">
    <location>
        <position position="134"/>
    </location>
    <ligand>
        <name>a divalent metal cation</name>
        <dbReference type="ChEBI" id="CHEBI:60240"/>
        <note>catalytic</note>
    </ligand>
</feature>
<dbReference type="InterPro" id="IPR037523">
    <property type="entry name" value="VOC_core"/>
</dbReference>
<dbReference type="InterPro" id="IPR029068">
    <property type="entry name" value="Glyas_Bleomycin-R_OHBP_Dase"/>
</dbReference>
<feature type="domain" description="VOC" evidence="3">
    <location>
        <begin position="447"/>
        <end position="597"/>
    </location>
</feature>
<comment type="catalytic activity">
    <reaction evidence="2">
        <text>3-dehydroshikimate = 3,4-dihydroxybenzoate + H2O</text>
        <dbReference type="Rhea" id="RHEA:24848"/>
        <dbReference type="ChEBI" id="CHEBI:15377"/>
        <dbReference type="ChEBI" id="CHEBI:16630"/>
        <dbReference type="ChEBI" id="CHEBI:36241"/>
        <dbReference type="EC" id="4.2.1.118"/>
    </reaction>
</comment>
<comment type="similarity">
    <text evidence="2">Belongs to the bacterial two-domain DSD family.</text>
</comment>
<proteinExistence type="inferred from homology"/>
<dbReference type="InterPro" id="IPR004360">
    <property type="entry name" value="Glyas_Fos-R_dOase_dom"/>
</dbReference>
<comment type="caution">
    <text evidence="4">The sequence shown here is derived from an EMBL/GenBank/DDBJ whole genome shotgun (WGS) entry which is preliminary data.</text>
</comment>
<keyword evidence="2" id="KW-0456">Lyase</keyword>